<reference evidence="1 2" key="1">
    <citation type="submission" date="2017-04" db="EMBL/GenBank/DDBJ databases">
        <authorList>
            <person name="Afonso C.L."/>
            <person name="Miller P.J."/>
            <person name="Scott M.A."/>
            <person name="Spackman E."/>
            <person name="Goraichik I."/>
            <person name="Dimitrov K.M."/>
            <person name="Suarez D.L."/>
            <person name="Swayne D.E."/>
        </authorList>
    </citation>
    <scope>NUCLEOTIDE SEQUENCE [LARGE SCALE GENOMIC DNA]</scope>
    <source>
        <strain evidence="1 2">CGMCC 1.12708</strain>
    </source>
</reference>
<evidence type="ECO:0000313" key="2">
    <source>
        <dbReference type="Proteomes" id="UP000192393"/>
    </source>
</evidence>
<dbReference type="STRING" id="1434700.SAMN06296427_101288"/>
<sequence length="43" mass="5035">MKSFPVIVIMISIFIFSCKNDRMEFESEKWKPYESGVSIGGFR</sequence>
<accession>A0A1W1YEA4</accession>
<name>A0A1W1YEA4_9FLAO</name>
<dbReference type="AlphaFoldDB" id="A0A1W1YEA4"/>
<dbReference type="Proteomes" id="UP000192393">
    <property type="component" value="Unassembled WGS sequence"/>
</dbReference>
<gene>
    <name evidence="1" type="ORF">SAMN06296427_101288</name>
</gene>
<dbReference type="EMBL" id="FWXS01000001">
    <property type="protein sequence ID" value="SMC34464.1"/>
    <property type="molecule type" value="Genomic_DNA"/>
</dbReference>
<dbReference type="PROSITE" id="PS51257">
    <property type="entry name" value="PROKAR_LIPOPROTEIN"/>
    <property type="match status" value="1"/>
</dbReference>
<protein>
    <submittedName>
        <fullName evidence="1">Uncharacterized protein</fullName>
    </submittedName>
</protein>
<proteinExistence type="predicted"/>
<evidence type="ECO:0000313" key="1">
    <source>
        <dbReference type="EMBL" id="SMC34464.1"/>
    </source>
</evidence>
<organism evidence="1 2">
    <name type="scientific">Moheibacter sediminis</name>
    <dbReference type="NCBI Taxonomy" id="1434700"/>
    <lineage>
        <taxon>Bacteria</taxon>
        <taxon>Pseudomonadati</taxon>
        <taxon>Bacteroidota</taxon>
        <taxon>Flavobacteriia</taxon>
        <taxon>Flavobacteriales</taxon>
        <taxon>Weeksellaceae</taxon>
        <taxon>Moheibacter</taxon>
    </lineage>
</organism>
<keyword evidence="2" id="KW-1185">Reference proteome</keyword>